<reference evidence="4 5" key="1">
    <citation type="submission" date="2016-10" db="EMBL/GenBank/DDBJ databases">
        <authorList>
            <person name="de Groot N.N."/>
        </authorList>
    </citation>
    <scope>NUCLEOTIDE SEQUENCE [LARGE SCALE GENOMIC DNA]</scope>
    <source>
        <strain evidence="4 5">DSM 9236</strain>
    </source>
</reference>
<dbReference type="EMBL" id="FONL01000006">
    <property type="protein sequence ID" value="SFE43010.1"/>
    <property type="molecule type" value="Genomic_DNA"/>
</dbReference>
<dbReference type="CDD" id="cd07043">
    <property type="entry name" value="STAS_anti-anti-sigma_factors"/>
    <property type="match status" value="1"/>
</dbReference>
<protein>
    <recommendedName>
        <fullName evidence="2">Anti-sigma factor antagonist</fullName>
    </recommendedName>
</protein>
<dbReference type="RefSeq" id="WP_093913315.1">
    <property type="nucleotide sequence ID" value="NZ_FONL01000006.1"/>
</dbReference>
<dbReference type="InterPro" id="IPR036513">
    <property type="entry name" value="STAS_dom_sf"/>
</dbReference>
<evidence type="ECO:0000256" key="2">
    <source>
        <dbReference type="RuleBase" id="RU003749"/>
    </source>
</evidence>
<evidence type="ECO:0000259" key="3">
    <source>
        <dbReference type="PROSITE" id="PS50801"/>
    </source>
</evidence>
<evidence type="ECO:0000313" key="5">
    <source>
        <dbReference type="Proteomes" id="UP000198896"/>
    </source>
</evidence>
<dbReference type="InterPro" id="IPR002645">
    <property type="entry name" value="STAS_dom"/>
</dbReference>
<sequence length="111" mass="12164">MAKEFLQKESTGPNGWTIWSVSGRIDMVTADAAYTTGEDIVLRNVKTVLDMTDMEYLSSAGLRVLLRLNKLAKKNGKVFTLTAPSGIVKSVLEDSGMDALFTIYASLEELD</sequence>
<organism evidence="4 5">
    <name type="scientific">Succiniclasticum ruminis DSM 9236</name>
    <dbReference type="NCBI Taxonomy" id="1123323"/>
    <lineage>
        <taxon>Bacteria</taxon>
        <taxon>Bacillati</taxon>
        <taxon>Bacillota</taxon>
        <taxon>Negativicutes</taxon>
        <taxon>Acidaminococcales</taxon>
        <taxon>Acidaminococcaceae</taxon>
        <taxon>Succiniclasticum</taxon>
    </lineage>
</organism>
<dbReference type="PANTHER" id="PTHR33495">
    <property type="entry name" value="ANTI-SIGMA FACTOR ANTAGONIST TM_1081-RELATED-RELATED"/>
    <property type="match status" value="1"/>
</dbReference>
<comment type="similarity">
    <text evidence="1 2">Belongs to the anti-sigma-factor antagonist family.</text>
</comment>
<dbReference type="OrthoDB" id="1666203at2"/>
<dbReference type="InterPro" id="IPR003658">
    <property type="entry name" value="Anti-sigma_ant"/>
</dbReference>
<dbReference type="STRING" id="1123323.SAMN05216245_10616"/>
<feature type="domain" description="STAS" evidence="3">
    <location>
        <begin position="6"/>
        <end position="111"/>
    </location>
</feature>
<dbReference type="Pfam" id="PF01740">
    <property type="entry name" value="STAS"/>
    <property type="match status" value="1"/>
</dbReference>
<keyword evidence="5" id="KW-1185">Reference proteome</keyword>
<proteinExistence type="inferred from homology"/>
<evidence type="ECO:0000313" key="4">
    <source>
        <dbReference type="EMBL" id="SFE43010.1"/>
    </source>
</evidence>
<dbReference type="NCBIfam" id="TIGR00377">
    <property type="entry name" value="ant_ant_sig"/>
    <property type="match status" value="1"/>
</dbReference>
<dbReference type="Gene3D" id="3.30.750.24">
    <property type="entry name" value="STAS domain"/>
    <property type="match status" value="1"/>
</dbReference>
<name>A0A1I2AJG6_9FIRM</name>
<dbReference type="PANTHER" id="PTHR33495:SF14">
    <property type="entry name" value="ANTI-SIGMA FACTOR ANTAGONIST"/>
    <property type="match status" value="1"/>
</dbReference>
<dbReference type="PROSITE" id="PS50801">
    <property type="entry name" value="STAS"/>
    <property type="match status" value="1"/>
</dbReference>
<dbReference type="Proteomes" id="UP000198896">
    <property type="component" value="Unassembled WGS sequence"/>
</dbReference>
<gene>
    <name evidence="4" type="ORF">SAMN05216245_10616</name>
</gene>
<dbReference type="GO" id="GO:0043856">
    <property type="term" value="F:anti-sigma factor antagonist activity"/>
    <property type="evidence" value="ECO:0007669"/>
    <property type="project" value="InterPro"/>
</dbReference>
<evidence type="ECO:0000256" key="1">
    <source>
        <dbReference type="ARBA" id="ARBA00009013"/>
    </source>
</evidence>
<dbReference type="SUPFAM" id="SSF52091">
    <property type="entry name" value="SpoIIaa-like"/>
    <property type="match status" value="1"/>
</dbReference>
<dbReference type="AlphaFoldDB" id="A0A1I2AJG6"/>
<accession>A0A1I2AJG6</accession>